<sequence>MHASLQPSSLVLALLALPLALPASAERVLAAYIFARHGDRTAKVLKNTELTDLGYNEVFDTGSYYRSRYIQANSSRHIQGINVNLVKLSQISASSPSDDVLQNSATAFLQGVYPPVGTAARETLADGTVVEVPLDGYQLIPVTTTSAGSNSEDTTWLQSATDCRNAEVSSNNYYSSKLYTSLLKSTKDFYYTLSFLLNGTFSESAMTFKNAYSIFDYLNVGSIHNNSHGATGDELHQLLLLANIEQYNLAYNASETVRAIAGATLAGDVLESLNKTVTSQGKTRLGVQFGSYGTFLSYFGLAQLPTVNVNFTGIPDYASSMAWELVTNSTKDFPDASELSVRFFFHNGTITGSAAPTEYSLYGQSNATMSWSDFVSQTKKIAVGSTSQWCQACGNTDGQCASYTNSSDSGSNPDSAPAETQSSHHGVSRAVAGVIGAIVTLAVTLGVEALVLLLGGFQIRKKRDADEDAADEENKTS</sequence>
<evidence type="ECO:0000313" key="6">
    <source>
        <dbReference type="Proteomes" id="UP000247810"/>
    </source>
</evidence>
<dbReference type="AlphaFoldDB" id="A0A319D0V8"/>
<keyword evidence="4" id="KW-0732">Signal</keyword>
<dbReference type="InterPro" id="IPR050645">
    <property type="entry name" value="Histidine_acid_phosphatase"/>
</dbReference>
<gene>
    <name evidence="5" type="ORF">BO71DRAFT_365877</name>
</gene>
<accession>A0A319D0V8</accession>
<proteinExistence type="inferred from homology"/>
<dbReference type="InterPro" id="IPR029033">
    <property type="entry name" value="His_PPase_superfam"/>
</dbReference>
<keyword evidence="3" id="KW-0472">Membrane</keyword>
<feature type="signal peptide" evidence="4">
    <location>
        <begin position="1"/>
        <end position="25"/>
    </location>
</feature>
<dbReference type="OrthoDB" id="258392at2759"/>
<dbReference type="PANTHER" id="PTHR11567:SF142">
    <property type="entry name" value="PHOSPHOGLYCERATE MUTASE-LIKE PROTEIN"/>
    <property type="match status" value="1"/>
</dbReference>
<keyword evidence="3" id="KW-0812">Transmembrane</keyword>
<organism evidence="5 6">
    <name type="scientific">Aspergillus ellipticus CBS 707.79</name>
    <dbReference type="NCBI Taxonomy" id="1448320"/>
    <lineage>
        <taxon>Eukaryota</taxon>
        <taxon>Fungi</taxon>
        <taxon>Dikarya</taxon>
        <taxon>Ascomycota</taxon>
        <taxon>Pezizomycotina</taxon>
        <taxon>Eurotiomycetes</taxon>
        <taxon>Eurotiomycetidae</taxon>
        <taxon>Eurotiales</taxon>
        <taxon>Aspergillaceae</taxon>
        <taxon>Aspergillus</taxon>
        <taxon>Aspergillus subgen. Circumdati</taxon>
    </lineage>
</organism>
<name>A0A319D0V8_9EURO</name>
<comment type="similarity">
    <text evidence="1">Belongs to the histidine acid phosphatase family.</text>
</comment>
<dbReference type="STRING" id="1448320.A0A319D0V8"/>
<evidence type="ECO:0000256" key="3">
    <source>
        <dbReference type="SAM" id="Phobius"/>
    </source>
</evidence>
<dbReference type="PANTHER" id="PTHR11567">
    <property type="entry name" value="ACID PHOSPHATASE-RELATED"/>
    <property type="match status" value="1"/>
</dbReference>
<dbReference type="GO" id="GO:0016791">
    <property type="term" value="F:phosphatase activity"/>
    <property type="evidence" value="ECO:0007669"/>
    <property type="project" value="TreeGrafter"/>
</dbReference>
<evidence type="ECO:0000256" key="2">
    <source>
        <dbReference type="SAM" id="MobiDB-lite"/>
    </source>
</evidence>
<dbReference type="InterPro" id="IPR000560">
    <property type="entry name" value="His_Pase_clade-2"/>
</dbReference>
<dbReference type="Pfam" id="PF00328">
    <property type="entry name" value="His_Phos_2"/>
    <property type="match status" value="1"/>
</dbReference>
<feature type="chain" id="PRO_5016305286" evidence="4">
    <location>
        <begin position="26"/>
        <end position="477"/>
    </location>
</feature>
<evidence type="ECO:0000256" key="4">
    <source>
        <dbReference type="SAM" id="SignalP"/>
    </source>
</evidence>
<reference evidence="5 6" key="1">
    <citation type="submission" date="2018-02" db="EMBL/GenBank/DDBJ databases">
        <title>The genomes of Aspergillus section Nigri reveals drivers in fungal speciation.</title>
        <authorList>
            <consortium name="DOE Joint Genome Institute"/>
            <person name="Vesth T.C."/>
            <person name="Nybo J."/>
            <person name="Theobald S."/>
            <person name="Brandl J."/>
            <person name="Frisvad J.C."/>
            <person name="Nielsen K.F."/>
            <person name="Lyhne E.K."/>
            <person name="Kogle M.E."/>
            <person name="Kuo A."/>
            <person name="Riley R."/>
            <person name="Clum A."/>
            <person name="Nolan M."/>
            <person name="Lipzen A."/>
            <person name="Salamov A."/>
            <person name="Henrissat B."/>
            <person name="Wiebenga A."/>
            <person name="De vries R.P."/>
            <person name="Grigoriev I.V."/>
            <person name="Mortensen U.H."/>
            <person name="Andersen M.R."/>
            <person name="Baker S.E."/>
        </authorList>
    </citation>
    <scope>NUCLEOTIDE SEQUENCE [LARGE SCALE GENOMIC DNA]</scope>
    <source>
        <strain evidence="5 6">CBS 707.79</strain>
    </source>
</reference>
<evidence type="ECO:0000256" key="1">
    <source>
        <dbReference type="ARBA" id="ARBA00005375"/>
    </source>
</evidence>
<keyword evidence="3" id="KW-1133">Transmembrane helix</keyword>
<evidence type="ECO:0000313" key="5">
    <source>
        <dbReference type="EMBL" id="PYH88207.1"/>
    </source>
</evidence>
<feature type="region of interest" description="Disordered" evidence="2">
    <location>
        <begin position="403"/>
        <end position="424"/>
    </location>
</feature>
<dbReference type="Gene3D" id="3.40.50.1240">
    <property type="entry name" value="Phosphoglycerate mutase-like"/>
    <property type="match status" value="1"/>
</dbReference>
<keyword evidence="6" id="KW-1185">Reference proteome</keyword>
<dbReference type="Proteomes" id="UP000247810">
    <property type="component" value="Unassembled WGS sequence"/>
</dbReference>
<protein>
    <submittedName>
        <fullName evidence="5">Phosphoglycerate mutase-like protein</fullName>
    </submittedName>
</protein>
<dbReference type="SUPFAM" id="SSF53254">
    <property type="entry name" value="Phosphoglycerate mutase-like"/>
    <property type="match status" value="1"/>
</dbReference>
<dbReference type="VEuPathDB" id="FungiDB:BO71DRAFT_365877"/>
<dbReference type="EMBL" id="KZ826116">
    <property type="protein sequence ID" value="PYH88207.1"/>
    <property type="molecule type" value="Genomic_DNA"/>
</dbReference>
<feature type="transmembrane region" description="Helical" evidence="3">
    <location>
        <begin position="430"/>
        <end position="454"/>
    </location>
</feature>